<dbReference type="EMBL" id="DS268617">
    <property type="protein sequence ID" value="EFO94285.1"/>
    <property type="molecule type" value="Genomic_DNA"/>
</dbReference>
<dbReference type="HOGENOM" id="CLU_319162_0_0_1"/>
<feature type="signal peptide" evidence="2">
    <location>
        <begin position="1"/>
        <end position="16"/>
    </location>
</feature>
<dbReference type="eggNOG" id="ENOG502QTWC">
    <property type="taxonomic scope" value="Eukaryota"/>
</dbReference>
<dbReference type="InParanoid" id="E3NE41"/>
<reference evidence="4" key="1">
    <citation type="submission" date="2007-07" db="EMBL/GenBank/DDBJ databases">
        <title>PCAP assembly of the Caenorhabditis remanei genome.</title>
        <authorList>
            <consortium name="The Caenorhabditis remanei Sequencing Consortium"/>
            <person name="Wilson R.K."/>
        </authorList>
    </citation>
    <scope>NUCLEOTIDE SEQUENCE [LARGE SCALE GENOMIC DNA]</scope>
    <source>
        <strain evidence="4">PB4641</strain>
    </source>
</reference>
<feature type="compositionally biased region" description="Low complexity" evidence="1">
    <location>
        <begin position="195"/>
        <end position="209"/>
    </location>
</feature>
<accession>E3NE41</accession>
<dbReference type="OrthoDB" id="5814086at2759"/>
<evidence type="ECO:0000313" key="4">
    <source>
        <dbReference type="EMBL" id="EFO94285.1"/>
    </source>
</evidence>
<dbReference type="InterPro" id="IPR052774">
    <property type="entry name" value="Celegans_DevNeuronal_Protein"/>
</dbReference>
<keyword evidence="2" id="KW-0732">Signal</keyword>
<feature type="compositionally biased region" description="Low complexity" evidence="1">
    <location>
        <begin position="440"/>
        <end position="449"/>
    </location>
</feature>
<feature type="domain" description="Apple" evidence="3">
    <location>
        <begin position="846"/>
        <end position="938"/>
    </location>
</feature>
<dbReference type="CDD" id="cd01099">
    <property type="entry name" value="PAN_AP_HGF"/>
    <property type="match status" value="1"/>
</dbReference>
<dbReference type="Pfam" id="PF00024">
    <property type="entry name" value="PAN_1"/>
    <property type="match status" value="2"/>
</dbReference>
<feature type="compositionally biased region" description="Polar residues" evidence="1">
    <location>
        <begin position="215"/>
        <end position="238"/>
    </location>
</feature>
<feature type="domain" description="Apple" evidence="3">
    <location>
        <begin position="996"/>
        <end position="1070"/>
    </location>
</feature>
<keyword evidence="5" id="KW-1185">Reference proteome</keyword>
<name>E3NE41_CAERE</name>
<sequence>MLLLTYLFFFLSPCWAQNLSEMIAQNPLLAKMSMFQEYQENSTIPLPSSPEDTEEEEAVRRMPPKAPQPVLAPQAPQPILRRRHPRPISSAARHPRRFLAPQALPDDSSVARHPRRFLASQAPQTISTPQAPQTILAPQCTPDDSSAAGTPDDSSVAGTPADSSAAGTPDDSSATGTPDDSSATGTPADSSVAGTPDDSSATGTSDDSSVAGTPDDSSAAGTPADSSAAGTPADSSAAGTPGVYWFLPVLSSTKRSSARETASDNFDERYRQMNQSLFDSADPEIGDLDYREISMAPDDVDLQNAIEKEDLTSSTAATSPFAASDSLFDTPIGMSSSSSTTSSEFSRSATVTPSDFARTSPYFKSFPRASTSEFVSMSSTAKLLGATPTPEDVTSSEFFESPESFESTPITLSRTTSEDEERFFMEPEEMTEDADVEDISTSSTSSTSSDSDDVIRMPTSSFQGSSLVKLKELPPDEFIESHPLGKRKDENEVTQFNGRYSVSATKYYVDNRIDGEHFENNDVPELIEDTIQENGVEEVDPFAVEREMRKMAKMHAAKIQVLDDQDPLKGLERMMVKDQERRRLGDEVPEEEVISMETDKNGKRYEARQTIYKGRKTTVNLYNKNLHGHDLMRFPGAIFDDKIDEPRRKSDKRRAVASRIVLSDDEFSHVNPSSKRLRKVIAGVTTNVKSGKNMFVDQKMQKTTEDVESVCFNTKKNTAITRISPFETDDNLTKLECLTKCARTALCSATTYSTPLATCAMYQDLLNLTGNVIRSQGHSLHRKLSKTTLRCVRMFVSKEDFGIVADDYMEQDDSAPPFLRLVEKDIKSPPVSTLTASPLFSQQPKCPNGQDVIFVRSDDVEASRSQENYVEISEDDCVFACLTNSRPGGGASDCTAIEYDKTRGFCYLMTSPPGDVGMTPTPRNPVTTGIAMIGWRACGARIVWGACGARIVWGACGARIVWGACGARIVWCACGARIGWGACGARIVWESSANKCSGGQPIRHRQKVLIGHLVDAHSVSSAAECVDLCIEKHTIGCVSVMFYAKETTLNCILNDSTNLEDPASFFDETATIVDFFAIQDCLENPKIASKNWQG</sequence>
<organism evidence="5">
    <name type="scientific">Caenorhabditis remanei</name>
    <name type="common">Caenorhabditis vulgaris</name>
    <dbReference type="NCBI Taxonomy" id="31234"/>
    <lineage>
        <taxon>Eukaryota</taxon>
        <taxon>Metazoa</taxon>
        <taxon>Ecdysozoa</taxon>
        <taxon>Nematoda</taxon>
        <taxon>Chromadorea</taxon>
        <taxon>Rhabditida</taxon>
        <taxon>Rhabditina</taxon>
        <taxon>Rhabditomorpha</taxon>
        <taxon>Rhabditoidea</taxon>
        <taxon>Rhabditidae</taxon>
        <taxon>Peloderinae</taxon>
        <taxon>Caenorhabditis</taxon>
    </lineage>
</organism>
<dbReference type="InterPro" id="IPR003609">
    <property type="entry name" value="Pan_app"/>
</dbReference>
<feature type="region of interest" description="Disordered" evidence="1">
    <location>
        <begin position="385"/>
        <end position="459"/>
    </location>
</feature>
<feature type="compositionally biased region" description="Polar residues" evidence="1">
    <location>
        <begin position="121"/>
        <end position="133"/>
    </location>
</feature>
<proteinExistence type="predicted"/>
<feature type="chain" id="PRO_5003178433" description="Apple domain-containing protein" evidence="2">
    <location>
        <begin position="17"/>
        <end position="1094"/>
    </location>
</feature>
<dbReference type="PANTHER" id="PTHR47327">
    <property type="entry name" value="FI18240P1-RELATED"/>
    <property type="match status" value="1"/>
</dbReference>
<evidence type="ECO:0000313" key="5">
    <source>
        <dbReference type="Proteomes" id="UP000008281"/>
    </source>
</evidence>
<dbReference type="OMA" id="LATCAMY"/>
<protein>
    <recommendedName>
        <fullName evidence="3">Apple domain-containing protein</fullName>
    </recommendedName>
</protein>
<dbReference type="Proteomes" id="UP000008281">
    <property type="component" value="Unassembled WGS sequence"/>
</dbReference>
<evidence type="ECO:0000256" key="2">
    <source>
        <dbReference type="SAM" id="SignalP"/>
    </source>
</evidence>
<evidence type="ECO:0000256" key="1">
    <source>
        <dbReference type="SAM" id="MobiDB-lite"/>
    </source>
</evidence>
<dbReference type="PANTHER" id="PTHR47327:SF14">
    <property type="entry name" value="APPLE DOMAIN-CONTAINING PROTEIN"/>
    <property type="match status" value="1"/>
</dbReference>
<feature type="compositionally biased region" description="Low complexity" evidence="1">
    <location>
        <begin position="68"/>
        <end position="78"/>
    </location>
</feature>
<feature type="region of interest" description="Disordered" evidence="1">
    <location>
        <begin position="42"/>
        <end position="241"/>
    </location>
</feature>
<gene>
    <name evidence="4" type="ORF">CRE_03451</name>
</gene>
<dbReference type="SMART" id="SM00473">
    <property type="entry name" value="PAN_AP"/>
    <property type="match status" value="2"/>
</dbReference>
<feature type="compositionally biased region" description="Acidic residues" evidence="1">
    <location>
        <begin position="418"/>
        <end position="438"/>
    </location>
</feature>
<feature type="compositionally biased region" description="Low complexity" evidence="1">
    <location>
        <begin position="395"/>
        <end position="409"/>
    </location>
</feature>
<dbReference type="PROSITE" id="PS50948">
    <property type="entry name" value="PAN"/>
    <property type="match status" value="3"/>
</dbReference>
<dbReference type="AlphaFoldDB" id="E3NE41"/>
<evidence type="ECO:0000259" key="3">
    <source>
        <dbReference type="PROSITE" id="PS50948"/>
    </source>
</evidence>
<dbReference type="GO" id="GO:0009653">
    <property type="term" value="P:anatomical structure morphogenesis"/>
    <property type="evidence" value="ECO:0007669"/>
    <property type="project" value="TreeGrafter"/>
</dbReference>
<dbReference type="SUPFAM" id="SSF57414">
    <property type="entry name" value="Hairpin loop containing domain-like"/>
    <property type="match status" value="1"/>
</dbReference>
<dbReference type="FunCoup" id="E3NE41">
    <property type="interactions" value="1764"/>
</dbReference>
<dbReference type="Gene3D" id="3.50.4.10">
    <property type="entry name" value="Hepatocyte Growth Factor"/>
    <property type="match status" value="1"/>
</dbReference>
<feature type="compositionally biased region" description="Polar residues" evidence="1">
    <location>
        <begin position="142"/>
        <end position="193"/>
    </location>
</feature>
<feature type="domain" description="Apple" evidence="3">
    <location>
        <begin position="711"/>
        <end position="785"/>
    </location>
</feature>